<dbReference type="InterPro" id="IPR036864">
    <property type="entry name" value="Zn2-C6_fun-type_DNA-bd_sf"/>
</dbReference>
<evidence type="ECO:0000256" key="2">
    <source>
        <dbReference type="ARBA" id="ARBA00010855"/>
    </source>
</evidence>
<keyword evidence="4" id="KW-0862">Zinc</keyword>
<evidence type="ECO:0000313" key="14">
    <source>
        <dbReference type="Proteomes" id="UP001204833"/>
    </source>
</evidence>
<dbReference type="AlphaFoldDB" id="A0AAD5BF51"/>
<feature type="domain" description="Zn(2)-C6 fungal-type" evidence="12">
    <location>
        <begin position="19"/>
        <end position="48"/>
    </location>
</feature>
<dbReference type="InterPro" id="IPR050335">
    <property type="entry name" value="ERT1_acuK_gluconeogen_tf"/>
</dbReference>
<evidence type="ECO:0000256" key="3">
    <source>
        <dbReference type="ARBA" id="ARBA00022723"/>
    </source>
</evidence>
<sequence>MTKKLTPQEKQNRKPAIRACTFCHQKHLQCSNERPCKNCIKRNIASECHDIVRKRVKYLTGSSKSSTRKSLASSGPSTQNSSINASPVSLLDSSPKSQQHRPTISEGHHPVIQAPPLQSSNVKQQSLNVPIQDSSAIQIKEILDAPPFEVHGSGTDFNSEPQDLNGPNQLDTDPLFHTNTMLNTTTDVINKLLTDHYEFDVLNQASMQPITGISDTSQSVDLSHKNGQFSSNYLNEEYLMLGDILLNSKPTSPSPSNTSASDYTNGPTPAFIQNIDMDNIHESKKRVVQKLRDSRPFISLGYPTDSTMSLDNLNNMAHQTDNLLDNNVSSRGNTSKQTHDVNLNPIVNFKTRHRSDYVSPLATHKIYKTVSDIYSKDVINFEYPNSYHALTNFLKARFSGKGLDLEEKQRKRQNLLIILKLIASYRPTFISAHKSLLKPQDLLLLEMSFQRCLIDYEKLSQLNSSPTIIWRRTGEIVSITDDLLSLLGYKLSDILSKRTFIMEMMYDDESVVKYFQLFKSVAVGNLHSSISTKIKLTKKEPLVANVDIDSQMQNNVGTSNYIEFCSVWTVKRDLFDIPMLIIGQFLPILPAGDGVRMY</sequence>
<keyword evidence="5" id="KW-0805">Transcription regulation</keyword>
<evidence type="ECO:0000256" key="4">
    <source>
        <dbReference type="ARBA" id="ARBA00022833"/>
    </source>
</evidence>
<dbReference type="EMBL" id="JAIHNG010000119">
    <property type="protein sequence ID" value="KAI5958029.1"/>
    <property type="molecule type" value="Genomic_DNA"/>
</dbReference>
<comment type="caution">
    <text evidence="13">The sequence shown here is derived from an EMBL/GenBank/DDBJ whole genome shotgun (WGS) entry which is preliminary data.</text>
</comment>
<organism evidence="13 14">
    <name type="scientific">Candida theae</name>
    <dbReference type="NCBI Taxonomy" id="1198502"/>
    <lineage>
        <taxon>Eukaryota</taxon>
        <taxon>Fungi</taxon>
        <taxon>Dikarya</taxon>
        <taxon>Ascomycota</taxon>
        <taxon>Saccharomycotina</taxon>
        <taxon>Pichiomycetes</taxon>
        <taxon>Debaryomycetaceae</taxon>
        <taxon>Candida/Lodderomyces clade</taxon>
        <taxon>Candida</taxon>
    </lineage>
</organism>
<evidence type="ECO:0000256" key="9">
    <source>
        <dbReference type="ARBA" id="ARBA00037336"/>
    </source>
</evidence>
<evidence type="ECO:0000256" key="11">
    <source>
        <dbReference type="SAM" id="MobiDB-lite"/>
    </source>
</evidence>
<dbReference type="Pfam" id="PF24990">
    <property type="entry name" value="PAS_13"/>
    <property type="match status" value="1"/>
</dbReference>
<dbReference type="CDD" id="cd00067">
    <property type="entry name" value="GAL4"/>
    <property type="match status" value="1"/>
</dbReference>
<comment type="function">
    <text evidence="9">Transcription factor which regulates nonfermentable carbon utilization.</text>
</comment>
<accession>A0AAD5BF51</accession>
<dbReference type="InterPro" id="IPR056751">
    <property type="entry name" value="PAS_13"/>
</dbReference>
<evidence type="ECO:0000256" key="5">
    <source>
        <dbReference type="ARBA" id="ARBA00023015"/>
    </source>
</evidence>
<dbReference type="PROSITE" id="PS00463">
    <property type="entry name" value="ZN2_CY6_FUNGAL_1"/>
    <property type="match status" value="1"/>
</dbReference>
<keyword evidence="6" id="KW-0238">DNA-binding</keyword>
<evidence type="ECO:0000256" key="1">
    <source>
        <dbReference type="ARBA" id="ARBA00004123"/>
    </source>
</evidence>
<evidence type="ECO:0000256" key="10">
    <source>
        <dbReference type="ARBA" id="ARBA00039294"/>
    </source>
</evidence>
<evidence type="ECO:0000256" key="6">
    <source>
        <dbReference type="ARBA" id="ARBA00023125"/>
    </source>
</evidence>
<reference evidence="13 14" key="1">
    <citation type="journal article" date="2022" name="DNA Res.">
        <title>Genome analysis of five recently described species of the CUG-Ser clade uncovers Candida theae as a new hybrid lineage with pathogenic potential in the Candida parapsilosis species complex.</title>
        <authorList>
            <person name="Mixao V."/>
            <person name="Del Olmo V."/>
            <person name="Hegedusova E."/>
            <person name="Saus E."/>
            <person name="Pryszcz L."/>
            <person name="Cillingova A."/>
            <person name="Nosek J."/>
            <person name="Gabaldon T."/>
        </authorList>
    </citation>
    <scope>NUCLEOTIDE SEQUENCE [LARGE SCALE GENOMIC DNA]</scope>
    <source>
        <strain evidence="13 14">CBS 12239</strain>
    </source>
</reference>
<dbReference type="GeneID" id="76150896"/>
<feature type="compositionally biased region" description="Low complexity" evidence="11">
    <location>
        <begin position="60"/>
        <end position="75"/>
    </location>
</feature>
<dbReference type="Gene3D" id="4.10.240.10">
    <property type="entry name" value="Zn(2)-C6 fungal-type DNA-binding domain"/>
    <property type="match status" value="1"/>
</dbReference>
<dbReference type="GO" id="GO:0009267">
    <property type="term" value="P:cellular response to starvation"/>
    <property type="evidence" value="ECO:0007669"/>
    <property type="project" value="TreeGrafter"/>
</dbReference>
<gene>
    <name evidence="13" type="ORF">KGF57_002837</name>
</gene>
<dbReference type="Proteomes" id="UP001204833">
    <property type="component" value="Unassembled WGS sequence"/>
</dbReference>
<dbReference type="GO" id="GO:0008270">
    <property type="term" value="F:zinc ion binding"/>
    <property type="evidence" value="ECO:0007669"/>
    <property type="project" value="InterPro"/>
</dbReference>
<dbReference type="PROSITE" id="PS50048">
    <property type="entry name" value="ZN2_CY6_FUNGAL_2"/>
    <property type="match status" value="1"/>
</dbReference>
<evidence type="ECO:0000256" key="7">
    <source>
        <dbReference type="ARBA" id="ARBA00023163"/>
    </source>
</evidence>
<feature type="compositionally biased region" description="Polar residues" evidence="11">
    <location>
        <begin position="76"/>
        <end position="102"/>
    </location>
</feature>
<evidence type="ECO:0000259" key="12">
    <source>
        <dbReference type="PROSITE" id="PS50048"/>
    </source>
</evidence>
<dbReference type="PANTHER" id="PTHR47659">
    <property type="entry name" value="ZN(II)2CYS6 TRANSCRIPTION FACTOR (EUROFUNG)-RELATED"/>
    <property type="match status" value="1"/>
</dbReference>
<keyword evidence="3" id="KW-0479">Metal-binding</keyword>
<keyword evidence="8" id="KW-0539">Nucleus</keyword>
<keyword evidence="7" id="KW-0804">Transcription</keyword>
<comment type="similarity">
    <text evidence="2">Belongs to the ERT1/acuK family.</text>
</comment>
<dbReference type="GO" id="GO:0000977">
    <property type="term" value="F:RNA polymerase II transcription regulatory region sequence-specific DNA binding"/>
    <property type="evidence" value="ECO:0007669"/>
    <property type="project" value="TreeGrafter"/>
</dbReference>
<feature type="region of interest" description="Disordered" evidence="11">
    <location>
        <begin position="60"/>
        <end position="115"/>
    </location>
</feature>
<dbReference type="SMART" id="SM00066">
    <property type="entry name" value="GAL4"/>
    <property type="match status" value="1"/>
</dbReference>
<dbReference type="Pfam" id="PF00172">
    <property type="entry name" value="Zn_clus"/>
    <property type="match status" value="1"/>
</dbReference>
<keyword evidence="14" id="KW-1185">Reference proteome</keyword>
<dbReference type="GO" id="GO:0005634">
    <property type="term" value="C:nucleus"/>
    <property type="evidence" value="ECO:0007669"/>
    <property type="project" value="UniProtKB-SubCell"/>
</dbReference>
<dbReference type="RefSeq" id="XP_051608664.1">
    <property type="nucleotide sequence ID" value="XM_051752192.1"/>
</dbReference>
<dbReference type="SUPFAM" id="SSF57701">
    <property type="entry name" value="Zn2/Cys6 DNA-binding domain"/>
    <property type="match status" value="1"/>
</dbReference>
<proteinExistence type="inferred from homology"/>
<dbReference type="GO" id="GO:0000981">
    <property type="term" value="F:DNA-binding transcription factor activity, RNA polymerase II-specific"/>
    <property type="evidence" value="ECO:0007669"/>
    <property type="project" value="InterPro"/>
</dbReference>
<dbReference type="PANTHER" id="PTHR47659:SF8">
    <property type="entry name" value="GLUCOSE STARVATION MODULATOR PROTEIN 1"/>
    <property type="match status" value="1"/>
</dbReference>
<protein>
    <recommendedName>
        <fullName evidence="10">Glucose starvation modulator protein 1</fullName>
    </recommendedName>
</protein>
<evidence type="ECO:0000313" key="13">
    <source>
        <dbReference type="EMBL" id="KAI5958029.1"/>
    </source>
</evidence>
<name>A0AAD5BF51_9ASCO</name>
<dbReference type="InterPro" id="IPR001138">
    <property type="entry name" value="Zn2Cys6_DnaBD"/>
</dbReference>
<evidence type="ECO:0000256" key="8">
    <source>
        <dbReference type="ARBA" id="ARBA00023242"/>
    </source>
</evidence>
<comment type="subcellular location">
    <subcellularLocation>
        <location evidence="1">Nucleus</location>
    </subcellularLocation>
</comment>